<evidence type="ECO:0000313" key="3">
    <source>
        <dbReference type="EMBL" id="KAA5824934.1"/>
    </source>
</evidence>
<protein>
    <submittedName>
        <fullName evidence="3">Acetyl-coenzyme A synthetase</fullName>
    </submittedName>
</protein>
<dbReference type="Proteomes" id="UP000323946">
    <property type="component" value="Unassembled WGS sequence"/>
</dbReference>
<evidence type="ECO:0000313" key="4">
    <source>
        <dbReference type="Proteomes" id="UP000323946"/>
    </source>
</evidence>
<sequence length="92" mass="10376">MPGPDRPVAQGVDVSIEASDRAVDQSQDADREAFWAEQAGELHWERKWDQVLDWSGAPFAKWFVGGRLNVAYNCVDRHVEAGNGDRVAIHWE</sequence>
<dbReference type="EMBL" id="VWPH01000026">
    <property type="protein sequence ID" value="KAA5824934.1"/>
    <property type="molecule type" value="Genomic_DNA"/>
</dbReference>
<dbReference type="InterPro" id="IPR032387">
    <property type="entry name" value="ACAS_N"/>
</dbReference>
<dbReference type="PANTHER" id="PTHR43347">
    <property type="entry name" value="ACYL-COA SYNTHETASE"/>
    <property type="match status" value="1"/>
</dbReference>
<dbReference type="Pfam" id="PF16177">
    <property type="entry name" value="ACAS_N"/>
    <property type="match status" value="1"/>
</dbReference>
<accession>A0A5M7BBU9</accession>
<evidence type="ECO:0000256" key="1">
    <source>
        <dbReference type="SAM" id="MobiDB-lite"/>
    </source>
</evidence>
<dbReference type="GO" id="GO:0050218">
    <property type="term" value="F:propionate-CoA ligase activity"/>
    <property type="evidence" value="ECO:0007669"/>
    <property type="project" value="TreeGrafter"/>
</dbReference>
<reference evidence="3 4" key="1">
    <citation type="submission" date="2019-09" db="EMBL/GenBank/DDBJ databases">
        <title>Draft genome sequence of the thermophilic Saccharopolyspora hirsuta VKM Ac-666T.</title>
        <authorList>
            <person name="Lobastova T.G."/>
            <person name="Fokina V."/>
            <person name="Bragin E.Y."/>
            <person name="Shtratnikova V.Y."/>
            <person name="Starodumova I.P."/>
            <person name="Tarlachkov S.V."/>
            <person name="Donova M.V."/>
        </authorList>
    </citation>
    <scope>NUCLEOTIDE SEQUENCE [LARGE SCALE GENOMIC DNA]</scope>
    <source>
        <strain evidence="3 4">VKM Ac-666</strain>
    </source>
</reference>
<comment type="caution">
    <text evidence="3">The sequence shown here is derived from an EMBL/GenBank/DDBJ whole genome shotgun (WGS) entry which is preliminary data.</text>
</comment>
<dbReference type="AlphaFoldDB" id="A0A5M7BBU9"/>
<gene>
    <name evidence="3" type="ORF">F1721_33850</name>
</gene>
<dbReference type="InterPro" id="IPR042099">
    <property type="entry name" value="ANL_N_sf"/>
</dbReference>
<dbReference type="PANTHER" id="PTHR43347:SF3">
    <property type="entry name" value="ACYL-COA SYNTHETASE SHORT-CHAIN FAMILY MEMBER 3, MITOCHONDRIAL"/>
    <property type="match status" value="1"/>
</dbReference>
<keyword evidence="4" id="KW-1185">Reference proteome</keyword>
<proteinExistence type="predicted"/>
<feature type="non-terminal residue" evidence="3">
    <location>
        <position position="92"/>
    </location>
</feature>
<dbReference type="SUPFAM" id="SSF56801">
    <property type="entry name" value="Acetyl-CoA synthetase-like"/>
    <property type="match status" value="1"/>
</dbReference>
<evidence type="ECO:0000259" key="2">
    <source>
        <dbReference type="Pfam" id="PF16177"/>
    </source>
</evidence>
<organism evidence="3 4">
    <name type="scientific">Saccharopolyspora hirsuta</name>
    <dbReference type="NCBI Taxonomy" id="1837"/>
    <lineage>
        <taxon>Bacteria</taxon>
        <taxon>Bacillati</taxon>
        <taxon>Actinomycetota</taxon>
        <taxon>Actinomycetes</taxon>
        <taxon>Pseudonocardiales</taxon>
        <taxon>Pseudonocardiaceae</taxon>
        <taxon>Saccharopolyspora</taxon>
    </lineage>
</organism>
<feature type="region of interest" description="Disordered" evidence="1">
    <location>
        <begin position="1"/>
        <end position="30"/>
    </location>
</feature>
<feature type="compositionally biased region" description="Basic and acidic residues" evidence="1">
    <location>
        <begin position="18"/>
        <end position="30"/>
    </location>
</feature>
<dbReference type="Gene3D" id="3.40.50.12780">
    <property type="entry name" value="N-terminal domain of ligase-like"/>
    <property type="match status" value="1"/>
</dbReference>
<feature type="domain" description="Acetyl-coenzyme A synthetase N-terminal" evidence="2">
    <location>
        <begin position="28"/>
        <end position="74"/>
    </location>
</feature>
<name>A0A5M7BBU9_SACHI</name>